<protein>
    <submittedName>
        <fullName evidence="4">Hydrogenase expression/formation protein HypD</fullName>
    </submittedName>
</protein>
<dbReference type="EMBL" id="FUWW01000010">
    <property type="protein sequence ID" value="SJZ59278.1"/>
    <property type="molecule type" value="Genomic_DNA"/>
</dbReference>
<dbReference type="PANTHER" id="PTHR30149:SF0">
    <property type="entry name" value="HYDROGENASE MATURATION FACTOR HYPD"/>
    <property type="match status" value="1"/>
</dbReference>
<name>A0A1T4LXP0_9FIRM</name>
<organism evidence="4 5">
    <name type="scientific">Eubacterium coprostanoligenes</name>
    <dbReference type="NCBI Taxonomy" id="290054"/>
    <lineage>
        <taxon>Bacteria</taxon>
        <taxon>Bacillati</taxon>
        <taxon>Bacillota</taxon>
        <taxon>Clostridia</taxon>
        <taxon>Eubacteriales</taxon>
        <taxon>Eubacteriaceae</taxon>
        <taxon>Eubacterium</taxon>
    </lineage>
</organism>
<evidence type="ECO:0000256" key="3">
    <source>
        <dbReference type="ARBA" id="ARBA00023004"/>
    </source>
</evidence>
<dbReference type="GO" id="GO:0051539">
    <property type="term" value="F:4 iron, 4 sulfur cluster binding"/>
    <property type="evidence" value="ECO:0007669"/>
    <property type="project" value="TreeGrafter"/>
</dbReference>
<keyword evidence="2" id="KW-0479">Metal-binding</keyword>
<dbReference type="Gene3D" id="3.40.50.11740">
    <property type="entry name" value="HypD, alpha/beta domain 2"/>
    <property type="match status" value="2"/>
</dbReference>
<comment type="similarity">
    <text evidence="1">Belongs to the HypD family.</text>
</comment>
<dbReference type="OrthoDB" id="9770424at2"/>
<dbReference type="Proteomes" id="UP000190657">
    <property type="component" value="Unassembled WGS sequence"/>
</dbReference>
<accession>A0A1T4LXP0</accession>
<dbReference type="Pfam" id="PF01924">
    <property type="entry name" value="HypD"/>
    <property type="match status" value="1"/>
</dbReference>
<dbReference type="AlphaFoldDB" id="A0A1T4LXP0"/>
<dbReference type="InterPro" id="IPR002780">
    <property type="entry name" value="Hyd_form_HypD"/>
</dbReference>
<evidence type="ECO:0000313" key="4">
    <source>
        <dbReference type="EMBL" id="SJZ59278.1"/>
    </source>
</evidence>
<dbReference type="PANTHER" id="PTHR30149">
    <property type="entry name" value="HYDROGENASE PROTEIN ASSEMBLY PROTEIN HYPD"/>
    <property type="match status" value="1"/>
</dbReference>
<dbReference type="PIRSF" id="PIRSF005622">
    <property type="entry name" value="Hydrgn_mat_hypD"/>
    <property type="match status" value="1"/>
</dbReference>
<dbReference type="Gene3D" id="6.10.20.100">
    <property type="match status" value="1"/>
</dbReference>
<evidence type="ECO:0000313" key="5">
    <source>
        <dbReference type="Proteomes" id="UP000190657"/>
    </source>
</evidence>
<sequence>MNINDVIKALKEYDGEEITLMEVCGTHTASISENAIPSLISNKIHLISGPGCPVCVTVSDYVDKLIELALEGNVIVTFGDMIRVPGREKALKDIKADGADIRMIYSPMETIELAKAEPYKNFVFAAVGFETTTPIYALLLDEIIKQEIKNVQLLTALKTMPNVIATLCEADNKIDGFIAPGHVAVITGSNAFVPLAEKYSLPFAVSGFEAEEILASIYALIKLRKQGKVINLYKSAVTSVRNEKAFEIVHKYFEEYDAPWRGLGIIKGSGIALKKEYTKYDAGSRELTNDYSHQKGCLCGEIISGNKKPTDCPLYNKICTPENPKGACMVSIEGTCYNYITNNRK</sequence>
<dbReference type="GO" id="GO:0005506">
    <property type="term" value="F:iron ion binding"/>
    <property type="evidence" value="ECO:0007669"/>
    <property type="project" value="TreeGrafter"/>
</dbReference>
<evidence type="ECO:0000256" key="2">
    <source>
        <dbReference type="ARBA" id="ARBA00022723"/>
    </source>
</evidence>
<gene>
    <name evidence="4" type="ORF">SAMN02745114_01045</name>
</gene>
<dbReference type="GO" id="GO:0070025">
    <property type="term" value="F:carbon monoxide binding"/>
    <property type="evidence" value="ECO:0007669"/>
    <property type="project" value="TreeGrafter"/>
</dbReference>
<evidence type="ECO:0000256" key="1">
    <source>
        <dbReference type="ARBA" id="ARBA00007888"/>
    </source>
</evidence>
<dbReference type="STRING" id="290054.SAMN02745114_01045"/>
<keyword evidence="3" id="KW-0408">Iron</keyword>
<dbReference type="InterPro" id="IPR042243">
    <property type="entry name" value="HypD_1"/>
</dbReference>
<dbReference type="NCBIfam" id="TIGR00075">
    <property type="entry name" value="hypD"/>
    <property type="match status" value="1"/>
</dbReference>
<dbReference type="GO" id="GO:0051604">
    <property type="term" value="P:protein maturation"/>
    <property type="evidence" value="ECO:0007669"/>
    <property type="project" value="TreeGrafter"/>
</dbReference>
<dbReference type="RefSeq" id="WP_078768524.1">
    <property type="nucleotide sequence ID" value="NZ_FUWW01000010.1"/>
</dbReference>
<reference evidence="4 5" key="1">
    <citation type="submission" date="2017-02" db="EMBL/GenBank/DDBJ databases">
        <authorList>
            <person name="Peterson S.W."/>
        </authorList>
    </citation>
    <scope>NUCLEOTIDE SEQUENCE [LARGE SCALE GENOMIC DNA]</scope>
    <source>
        <strain evidence="4 5">ATCC 51222</strain>
    </source>
</reference>
<dbReference type="InterPro" id="IPR042244">
    <property type="entry name" value="HypD_2_sf"/>
</dbReference>
<proteinExistence type="inferred from homology"/>
<keyword evidence="5" id="KW-1185">Reference proteome</keyword>